<dbReference type="AlphaFoldDB" id="A0A5D4RVL3"/>
<evidence type="ECO:0000313" key="2">
    <source>
        <dbReference type="Proteomes" id="UP000322997"/>
    </source>
</evidence>
<name>A0A5D4RVL3_9BACI</name>
<reference evidence="1 2" key="1">
    <citation type="submission" date="2019-08" db="EMBL/GenBank/DDBJ databases">
        <title>Bacillus genomes from the desert of Cuatro Cienegas, Coahuila.</title>
        <authorList>
            <person name="Olmedo-Alvarez G."/>
        </authorList>
    </citation>
    <scope>NUCLEOTIDE SEQUENCE [LARGE SCALE GENOMIC DNA]</scope>
    <source>
        <strain evidence="1 2">CH108_3D</strain>
    </source>
</reference>
<protein>
    <submittedName>
        <fullName evidence="1">Uncharacterized protein</fullName>
    </submittedName>
</protein>
<gene>
    <name evidence="1" type="ORF">FZC83_07525</name>
</gene>
<dbReference type="GeneID" id="89533233"/>
<sequence length="132" mass="14764">MKVGHTSPMFVIGFPSKHRVGYKNSIPGRKNQKVGSILLIVGNNSICQCDEDVQSHEKWGYPQTMKGNLVFLHIPSCATTTFSLRQHVAINRTSAIPEVPRLIETTTILIPNVSIKILLYIKQKQIKQDPKG</sequence>
<proteinExistence type="predicted"/>
<accession>A0A5D4RVL3</accession>
<dbReference type="EMBL" id="VTEQ01000002">
    <property type="protein sequence ID" value="TYS54789.1"/>
    <property type="molecule type" value="Genomic_DNA"/>
</dbReference>
<dbReference type="Proteomes" id="UP000322997">
    <property type="component" value="Unassembled WGS sequence"/>
</dbReference>
<organism evidence="1 2">
    <name type="scientific">Rossellomorea marisflavi</name>
    <dbReference type="NCBI Taxonomy" id="189381"/>
    <lineage>
        <taxon>Bacteria</taxon>
        <taxon>Bacillati</taxon>
        <taxon>Bacillota</taxon>
        <taxon>Bacilli</taxon>
        <taxon>Bacillales</taxon>
        <taxon>Bacillaceae</taxon>
        <taxon>Rossellomorea</taxon>
    </lineage>
</organism>
<dbReference type="RefSeq" id="WP_187443046.1">
    <property type="nucleotide sequence ID" value="NZ_CP081870.1"/>
</dbReference>
<evidence type="ECO:0000313" key="1">
    <source>
        <dbReference type="EMBL" id="TYS54789.1"/>
    </source>
</evidence>
<comment type="caution">
    <text evidence="1">The sequence shown here is derived from an EMBL/GenBank/DDBJ whole genome shotgun (WGS) entry which is preliminary data.</text>
</comment>